<dbReference type="OrthoDB" id="561575at2759"/>
<evidence type="ECO:0000256" key="14">
    <source>
        <dbReference type="ARBA" id="ARBA00024015"/>
    </source>
</evidence>
<evidence type="ECO:0000256" key="4">
    <source>
        <dbReference type="ARBA" id="ARBA00022640"/>
    </source>
</evidence>
<dbReference type="PROSITE" id="PS01360">
    <property type="entry name" value="ZF_MYND_1"/>
    <property type="match status" value="1"/>
</dbReference>
<dbReference type="InterPro" id="IPR002893">
    <property type="entry name" value="Znf_MYND"/>
</dbReference>
<protein>
    <recommendedName>
        <fullName evidence="15">phytol kinase</fullName>
        <ecNumber evidence="15">2.7.1.182</ecNumber>
    </recommendedName>
</protein>
<keyword evidence="12" id="KW-1133">Transmembrane helix</keyword>
<dbReference type="GO" id="GO:0010276">
    <property type="term" value="F:phytol kinase activity"/>
    <property type="evidence" value="ECO:0007669"/>
    <property type="project" value="UniProtKB-EC"/>
</dbReference>
<sequence length="414" mass="42683">MPVAASPKARAPLPLVAPPKLDAALRAGLLPCLERLLRRAGKFPDGPERTLAYDPLVGWAHLIPLLAHGQPRQAAALVLTIGKLLRRVDAAVLLSDAADCTQSHPVWRPRTLVHAVTSFLLLVLHVKGAPGDEGGDGERLLLAWTPQLVAVVSLAAAEWLPALSGIVLRAVAEGRGRSCSTGVLMAVVRPLLSWLPILTCRTGGGGGEEAAGAAAGASAAAAAAAERGPSWDEIDGQDLMVGCFQLARAFPQAARAAAAADASFPWRPDQLRALGVGHLPAADPLTATLAAVMAAQVEAWGGVRRLDLEVEGVRRMLMAGGTEAEQVLESMGFPDFGRMAQPLAPLAAARGLLRACSYAGCTSLEGEGEGEAEAALAACGACGAAWYCGAECQRAHWKAGHKAACAKARRAAAA</sequence>
<evidence type="ECO:0000256" key="2">
    <source>
        <dbReference type="ARBA" id="ARBA00010794"/>
    </source>
</evidence>
<comment type="pathway">
    <text evidence="14">Cofactor biosynthesis; tocopherol biosynthesis.</text>
</comment>
<evidence type="ECO:0000256" key="11">
    <source>
        <dbReference type="ARBA" id="ARBA00022946"/>
    </source>
</evidence>
<evidence type="ECO:0000313" key="20">
    <source>
        <dbReference type="Proteomes" id="UP000236333"/>
    </source>
</evidence>
<keyword evidence="7" id="KW-0479">Metal-binding</keyword>
<accession>A0A2J7ZRQ9</accession>
<dbReference type="Pfam" id="PF01753">
    <property type="entry name" value="zf-MYND"/>
    <property type="match status" value="1"/>
</dbReference>
<comment type="caution">
    <text evidence="19">The sequence shown here is derived from an EMBL/GenBank/DDBJ whole genome shotgun (WGS) entry which is preliminary data.</text>
</comment>
<dbReference type="GO" id="GO:0016020">
    <property type="term" value="C:membrane"/>
    <property type="evidence" value="ECO:0007669"/>
    <property type="project" value="UniProtKB-SubCell"/>
</dbReference>
<gene>
    <name evidence="19" type="ORF">TSOC_011036</name>
</gene>
<evidence type="ECO:0000256" key="8">
    <source>
        <dbReference type="ARBA" id="ARBA00022771"/>
    </source>
</evidence>
<dbReference type="SUPFAM" id="SSF144232">
    <property type="entry name" value="HIT/MYND zinc finger-like"/>
    <property type="match status" value="1"/>
</dbReference>
<reference evidence="19 20" key="1">
    <citation type="journal article" date="2017" name="Mol. Biol. Evol.">
        <title>The 4-celled Tetrabaena socialis nuclear genome reveals the essential components for genetic control of cell number at the origin of multicellularity in the volvocine lineage.</title>
        <authorList>
            <person name="Featherston J."/>
            <person name="Arakaki Y."/>
            <person name="Hanschen E.R."/>
            <person name="Ferris P.J."/>
            <person name="Michod R.E."/>
            <person name="Olson B.J.S.C."/>
            <person name="Nozaki H."/>
            <person name="Durand P.M."/>
        </authorList>
    </citation>
    <scope>NUCLEOTIDE SEQUENCE [LARGE SCALE GENOMIC DNA]</scope>
    <source>
        <strain evidence="19 20">NIES-571</strain>
    </source>
</reference>
<keyword evidence="20" id="KW-1185">Reference proteome</keyword>
<evidence type="ECO:0000256" key="17">
    <source>
        <dbReference type="PROSITE-ProRule" id="PRU00134"/>
    </source>
</evidence>
<comment type="subcellular location">
    <subcellularLocation>
        <location evidence="1">Plastid</location>
        <location evidence="1">Chloroplast membrane</location>
        <topology evidence="1">Multi-pass membrane protein</topology>
    </subcellularLocation>
</comment>
<comment type="similarity">
    <text evidence="2">Belongs to the polyprenol kinase family.</text>
</comment>
<evidence type="ECO:0000256" key="10">
    <source>
        <dbReference type="ARBA" id="ARBA00022833"/>
    </source>
</evidence>
<dbReference type="AlphaFoldDB" id="A0A2J7ZRQ9"/>
<dbReference type="EC" id="2.7.1.182" evidence="15"/>
<keyword evidence="4" id="KW-0934">Plastid</keyword>
<evidence type="ECO:0000256" key="3">
    <source>
        <dbReference type="ARBA" id="ARBA00022528"/>
    </source>
</evidence>
<dbReference type="InterPro" id="IPR039606">
    <property type="entry name" value="Phytol/farnesol_kinase"/>
</dbReference>
<keyword evidence="3" id="KW-0150">Chloroplast</keyword>
<keyword evidence="6" id="KW-0812">Transmembrane</keyword>
<keyword evidence="10" id="KW-0862">Zinc</keyword>
<evidence type="ECO:0000256" key="13">
    <source>
        <dbReference type="ARBA" id="ARBA00023136"/>
    </source>
</evidence>
<dbReference type="PANTHER" id="PTHR32523">
    <property type="entry name" value="PHYTOL KINASE 1, CHLOROPLASTIC"/>
    <property type="match status" value="1"/>
</dbReference>
<dbReference type="GO" id="GO:0008270">
    <property type="term" value="F:zinc ion binding"/>
    <property type="evidence" value="ECO:0007669"/>
    <property type="project" value="UniProtKB-KW"/>
</dbReference>
<keyword evidence="13" id="KW-0472">Membrane</keyword>
<keyword evidence="8 17" id="KW-0863">Zinc-finger</keyword>
<dbReference type="GO" id="GO:0009507">
    <property type="term" value="C:chloroplast"/>
    <property type="evidence" value="ECO:0007669"/>
    <property type="project" value="UniProtKB-SubCell"/>
</dbReference>
<comment type="catalytic activity">
    <reaction evidence="16">
        <text>phytol + CTP = phytyl phosphate + CDP + H(+)</text>
        <dbReference type="Rhea" id="RHEA:38055"/>
        <dbReference type="ChEBI" id="CHEBI:15378"/>
        <dbReference type="ChEBI" id="CHEBI:17327"/>
        <dbReference type="ChEBI" id="CHEBI:37563"/>
        <dbReference type="ChEBI" id="CHEBI:58069"/>
        <dbReference type="ChEBI" id="CHEBI:75483"/>
        <dbReference type="EC" id="2.7.1.182"/>
    </reaction>
</comment>
<feature type="domain" description="MYND-type" evidence="18">
    <location>
        <begin position="356"/>
        <end position="405"/>
    </location>
</feature>
<evidence type="ECO:0000256" key="1">
    <source>
        <dbReference type="ARBA" id="ARBA00004508"/>
    </source>
</evidence>
<dbReference type="EMBL" id="PGGS01000571">
    <property type="protein sequence ID" value="PNH02945.1"/>
    <property type="molecule type" value="Genomic_DNA"/>
</dbReference>
<evidence type="ECO:0000256" key="5">
    <source>
        <dbReference type="ARBA" id="ARBA00022679"/>
    </source>
</evidence>
<dbReference type="Proteomes" id="UP000236333">
    <property type="component" value="Unassembled WGS sequence"/>
</dbReference>
<keyword evidence="9" id="KW-0418">Kinase</keyword>
<evidence type="ECO:0000256" key="12">
    <source>
        <dbReference type="ARBA" id="ARBA00022989"/>
    </source>
</evidence>
<dbReference type="Gene3D" id="6.10.140.2220">
    <property type="match status" value="1"/>
</dbReference>
<evidence type="ECO:0000256" key="16">
    <source>
        <dbReference type="ARBA" id="ARBA00048889"/>
    </source>
</evidence>
<evidence type="ECO:0000256" key="7">
    <source>
        <dbReference type="ARBA" id="ARBA00022723"/>
    </source>
</evidence>
<proteinExistence type="inferred from homology"/>
<dbReference type="PROSITE" id="PS50865">
    <property type="entry name" value="ZF_MYND_2"/>
    <property type="match status" value="1"/>
</dbReference>
<evidence type="ECO:0000313" key="19">
    <source>
        <dbReference type="EMBL" id="PNH02945.1"/>
    </source>
</evidence>
<keyword evidence="5" id="KW-0808">Transferase</keyword>
<evidence type="ECO:0000256" key="6">
    <source>
        <dbReference type="ARBA" id="ARBA00022692"/>
    </source>
</evidence>
<keyword evidence="11" id="KW-0809">Transit peptide</keyword>
<organism evidence="19 20">
    <name type="scientific">Tetrabaena socialis</name>
    <dbReference type="NCBI Taxonomy" id="47790"/>
    <lineage>
        <taxon>Eukaryota</taxon>
        <taxon>Viridiplantae</taxon>
        <taxon>Chlorophyta</taxon>
        <taxon>core chlorophytes</taxon>
        <taxon>Chlorophyceae</taxon>
        <taxon>CS clade</taxon>
        <taxon>Chlamydomonadales</taxon>
        <taxon>Tetrabaenaceae</taxon>
        <taxon>Tetrabaena</taxon>
    </lineage>
</organism>
<evidence type="ECO:0000259" key="18">
    <source>
        <dbReference type="PROSITE" id="PS50865"/>
    </source>
</evidence>
<dbReference type="PANTHER" id="PTHR32523:SF8">
    <property type="entry name" value="DOLICHOL KINASE"/>
    <property type="match status" value="1"/>
</dbReference>
<evidence type="ECO:0000256" key="15">
    <source>
        <dbReference type="ARBA" id="ARBA00039024"/>
    </source>
</evidence>
<name>A0A2J7ZRQ9_9CHLO</name>
<evidence type="ECO:0000256" key="9">
    <source>
        <dbReference type="ARBA" id="ARBA00022777"/>
    </source>
</evidence>